<proteinExistence type="predicted"/>
<name>A0A9K3E993_HELAN</name>
<comment type="caution">
    <text evidence="2">The sequence shown here is derived from an EMBL/GenBank/DDBJ whole genome shotgun (WGS) entry which is preliminary data.</text>
</comment>
<protein>
    <submittedName>
        <fullName evidence="2">Uncharacterized protein</fullName>
    </submittedName>
</protein>
<reference evidence="2" key="2">
    <citation type="submission" date="2020-06" db="EMBL/GenBank/DDBJ databases">
        <title>Helianthus annuus Genome sequencing and assembly Release 2.</title>
        <authorList>
            <person name="Gouzy J."/>
            <person name="Langlade N."/>
            <person name="Munos S."/>
        </authorList>
    </citation>
    <scope>NUCLEOTIDE SEQUENCE</scope>
    <source>
        <tissue evidence="2">Leaves</tissue>
    </source>
</reference>
<evidence type="ECO:0000313" key="3">
    <source>
        <dbReference type="Proteomes" id="UP000215914"/>
    </source>
</evidence>
<keyword evidence="3" id="KW-1185">Reference proteome</keyword>
<accession>A0A9K3E993</accession>
<dbReference type="Gramene" id="mRNA:HanXRQr2_Chr14g0641951">
    <property type="protein sequence ID" value="CDS:HanXRQr2_Chr14g0641951.1"/>
    <property type="gene ID" value="HanXRQr2_Chr14g0641951"/>
</dbReference>
<feature type="compositionally biased region" description="Polar residues" evidence="1">
    <location>
        <begin position="24"/>
        <end position="38"/>
    </location>
</feature>
<evidence type="ECO:0000256" key="1">
    <source>
        <dbReference type="SAM" id="MobiDB-lite"/>
    </source>
</evidence>
<feature type="compositionally biased region" description="Polar residues" evidence="1">
    <location>
        <begin position="45"/>
        <end position="55"/>
    </location>
</feature>
<dbReference type="AlphaFoldDB" id="A0A9K3E993"/>
<feature type="region of interest" description="Disordered" evidence="1">
    <location>
        <begin position="1"/>
        <end position="80"/>
    </location>
</feature>
<feature type="compositionally biased region" description="Polar residues" evidence="1">
    <location>
        <begin position="7"/>
        <end position="17"/>
    </location>
</feature>
<dbReference type="Proteomes" id="UP000215914">
    <property type="component" value="Unassembled WGS sequence"/>
</dbReference>
<reference evidence="2" key="1">
    <citation type="journal article" date="2017" name="Nature">
        <title>The sunflower genome provides insights into oil metabolism, flowering and Asterid evolution.</title>
        <authorList>
            <person name="Badouin H."/>
            <person name="Gouzy J."/>
            <person name="Grassa C.J."/>
            <person name="Murat F."/>
            <person name="Staton S.E."/>
            <person name="Cottret L."/>
            <person name="Lelandais-Briere C."/>
            <person name="Owens G.L."/>
            <person name="Carrere S."/>
            <person name="Mayjonade B."/>
            <person name="Legrand L."/>
            <person name="Gill N."/>
            <person name="Kane N.C."/>
            <person name="Bowers J.E."/>
            <person name="Hubner S."/>
            <person name="Bellec A."/>
            <person name="Berard A."/>
            <person name="Berges H."/>
            <person name="Blanchet N."/>
            <person name="Boniface M.C."/>
            <person name="Brunel D."/>
            <person name="Catrice O."/>
            <person name="Chaidir N."/>
            <person name="Claudel C."/>
            <person name="Donnadieu C."/>
            <person name="Faraut T."/>
            <person name="Fievet G."/>
            <person name="Helmstetter N."/>
            <person name="King M."/>
            <person name="Knapp S.J."/>
            <person name="Lai Z."/>
            <person name="Le Paslier M.C."/>
            <person name="Lippi Y."/>
            <person name="Lorenzon L."/>
            <person name="Mandel J.R."/>
            <person name="Marage G."/>
            <person name="Marchand G."/>
            <person name="Marquand E."/>
            <person name="Bret-Mestries E."/>
            <person name="Morien E."/>
            <person name="Nambeesan S."/>
            <person name="Nguyen T."/>
            <person name="Pegot-Espagnet P."/>
            <person name="Pouilly N."/>
            <person name="Raftis F."/>
            <person name="Sallet E."/>
            <person name="Schiex T."/>
            <person name="Thomas J."/>
            <person name="Vandecasteele C."/>
            <person name="Vares D."/>
            <person name="Vear F."/>
            <person name="Vautrin S."/>
            <person name="Crespi M."/>
            <person name="Mangin B."/>
            <person name="Burke J.M."/>
            <person name="Salse J."/>
            <person name="Munos S."/>
            <person name="Vincourt P."/>
            <person name="Rieseberg L.H."/>
            <person name="Langlade N.B."/>
        </authorList>
    </citation>
    <scope>NUCLEOTIDE SEQUENCE</scope>
    <source>
        <tissue evidence="2">Leaves</tissue>
    </source>
</reference>
<dbReference type="EMBL" id="MNCJ02000329">
    <property type="protein sequence ID" value="KAF5768902.1"/>
    <property type="molecule type" value="Genomic_DNA"/>
</dbReference>
<feature type="compositionally biased region" description="Basic and acidic residues" evidence="1">
    <location>
        <begin position="70"/>
        <end position="80"/>
    </location>
</feature>
<organism evidence="2 3">
    <name type="scientific">Helianthus annuus</name>
    <name type="common">Common sunflower</name>
    <dbReference type="NCBI Taxonomy" id="4232"/>
    <lineage>
        <taxon>Eukaryota</taxon>
        <taxon>Viridiplantae</taxon>
        <taxon>Streptophyta</taxon>
        <taxon>Embryophyta</taxon>
        <taxon>Tracheophyta</taxon>
        <taxon>Spermatophyta</taxon>
        <taxon>Magnoliopsida</taxon>
        <taxon>eudicotyledons</taxon>
        <taxon>Gunneridae</taxon>
        <taxon>Pentapetalae</taxon>
        <taxon>asterids</taxon>
        <taxon>campanulids</taxon>
        <taxon>Asterales</taxon>
        <taxon>Asteraceae</taxon>
        <taxon>Asteroideae</taxon>
        <taxon>Heliantheae alliance</taxon>
        <taxon>Heliantheae</taxon>
        <taxon>Helianthus</taxon>
    </lineage>
</organism>
<gene>
    <name evidence="2" type="ORF">HanXRQr2_Chr14g0641951</name>
</gene>
<evidence type="ECO:0000313" key="2">
    <source>
        <dbReference type="EMBL" id="KAF5768902.1"/>
    </source>
</evidence>
<sequence>MSRDTFKNLTSDPTKVSQEIDLQARSSFSKRVMRSSTNLHRDSHGSASSISVDNLSSTSGVSSTPPPYSKEVKEPIDELL</sequence>